<evidence type="ECO:0000256" key="6">
    <source>
        <dbReference type="ARBA" id="ARBA00022705"/>
    </source>
</evidence>
<dbReference type="Gene3D" id="3.10.150.10">
    <property type="entry name" value="DNA Polymerase III, subunit A, domain 2"/>
    <property type="match status" value="1"/>
</dbReference>
<dbReference type="InterPro" id="IPR022635">
    <property type="entry name" value="DNA_polIII_beta_C"/>
</dbReference>
<dbReference type="Proteomes" id="UP000177876">
    <property type="component" value="Unassembled WGS sequence"/>
</dbReference>
<evidence type="ECO:0000313" key="13">
    <source>
        <dbReference type="EMBL" id="OFW59336.1"/>
    </source>
</evidence>
<evidence type="ECO:0000256" key="4">
    <source>
        <dbReference type="ARBA" id="ARBA00022679"/>
    </source>
</evidence>
<evidence type="ECO:0000259" key="11">
    <source>
        <dbReference type="Pfam" id="PF02767"/>
    </source>
</evidence>
<evidence type="ECO:0000259" key="10">
    <source>
        <dbReference type="Pfam" id="PF00712"/>
    </source>
</evidence>
<gene>
    <name evidence="13" type="ORF">A2Y75_10870</name>
</gene>
<reference evidence="13 14" key="1">
    <citation type="journal article" date="2016" name="Nat. Commun.">
        <title>Thousands of microbial genomes shed light on interconnected biogeochemical processes in an aquifer system.</title>
        <authorList>
            <person name="Anantharaman K."/>
            <person name="Brown C.T."/>
            <person name="Hug L.A."/>
            <person name="Sharon I."/>
            <person name="Castelle C.J."/>
            <person name="Probst A.J."/>
            <person name="Thomas B.C."/>
            <person name="Singh A."/>
            <person name="Wilkins M.J."/>
            <person name="Karaoz U."/>
            <person name="Brodie E.L."/>
            <person name="Williams K.H."/>
            <person name="Hubbard S.S."/>
            <person name="Banfield J.F."/>
        </authorList>
    </citation>
    <scope>NUCLEOTIDE SEQUENCE [LARGE SCALE GENOMIC DNA]</scope>
</reference>
<dbReference type="InterPro" id="IPR001001">
    <property type="entry name" value="DNA_polIII_beta"/>
</dbReference>
<dbReference type="CDD" id="cd00140">
    <property type="entry name" value="beta_clamp"/>
    <property type="match status" value="1"/>
</dbReference>
<dbReference type="EMBL" id="MELK01000016">
    <property type="protein sequence ID" value="OFW59336.1"/>
    <property type="molecule type" value="Genomic_DNA"/>
</dbReference>
<dbReference type="NCBIfam" id="TIGR00663">
    <property type="entry name" value="dnan"/>
    <property type="match status" value="1"/>
</dbReference>
<sequence>MNFSALREDLLAAIQNAQYSTNLKGMMPILSGVKIDTSDTGLVFHSTDLESYTICGCQANVSDSGTCVVNLKVFMDFLRDMNEERIVVELVGNEMVIEGQGGQFRLYTMPTEDFPSVPSVETPVIKEIESAVFLPAVQKVSRAASRDEKRPTLLGMLLEIGDSELNMVSTDSYRLAIKTIKEGFQTQEEGQYIIPSAALLNLSKLAGKAEKLDLYRDENRGQVRFSVGGCDYIIRLIEGKFPKYSQFIPEEIEKKVGVNKSRIAGALKRAALISSTVKLAVGGGELTIESESREVGEGKEKLPVVYDGEDMDIAFNSRFLEDGIGCIDGEEITLGLSEPLKPGIIMEKEGDDFLYIIMPIRI</sequence>
<comment type="subcellular location">
    <subcellularLocation>
        <location evidence="1 9">Cytoplasm</location>
    </subcellularLocation>
</comment>
<name>A0A1F2WRC0_9ACTN</name>
<evidence type="ECO:0000313" key="14">
    <source>
        <dbReference type="Proteomes" id="UP000177876"/>
    </source>
</evidence>
<evidence type="ECO:0000256" key="9">
    <source>
        <dbReference type="PIRNR" id="PIRNR000804"/>
    </source>
</evidence>
<protein>
    <recommendedName>
        <fullName evidence="9">Beta sliding clamp</fullName>
    </recommendedName>
</protein>
<keyword evidence="4 9" id="KW-0808">Transferase</keyword>
<keyword evidence="8" id="KW-0238">DNA-binding</keyword>
<proteinExistence type="inferred from homology"/>
<comment type="similarity">
    <text evidence="2 9">Belongs to the beta sliding clamp family.</text>
</comment>
<organism evidence="13 14">
    <name type="scientific">Candidatus Solincola sediminis</name>
    <dbReference type="NCBI Taxonomy" id="1797199"/>
    <lineage>
        <taxon>Bacteria</taxon>
        <taxon>Bacillati</taxon>
        <taxon>Actinomycetota</taxon>
        <taxon>Candidatus Geothermincolia</taxon>
        <taxon>Candidatus Geothermincolales</taxon>
        <taxon>Candidatus Geothermincolaceae</taxon>
        <taxon>Candidatus Solincola</taxon>
    </lineage>
</organism>
<keyword evidence="6 9" id="KW-0235">DNA replication</keyword>
<evidence type="ECO:0000256" key="2">
    <source>
        <dbReference type="ARBA" id="ARBA00010752"/>
    </source>
</evidence>
<evidence type="ECO:0000256" key="5">
    <source>
        <dbReference type="ARBA" id="ARBA00022695"/>
    </source>
</evidence>
<dbReference type="GO" id="GO:0006271">
    <property type="term" value="P:DNA strand elongation involved in DNA replication"/>
    <property type="evidence" value="ECO:0007669"/>
    <property type="project" value="TreeGrafter"/>
</dbReference>
<feature type="domain" description="DNA polymerase III beta sliding clamp C-terminal" evidence="12">
    <location>
        <begin position="246"/>
        <end position="361"/>
    </location>
</feature>
<dbReference type="SUPFAM" id="SSF55979">
    <property type="entry name" value="DNA clamp"/>
    <property type="match status" value="3"/>
</dbReference>
<dbReference type="InterPro" id="IPR022634">
    <property type="entry name" value="DNA_polIII_beta_N"/>
</dbReference>
<dbReference type="Pfam" id="PF02767">
    <property type="entry name" value="DNA_pol3_beta_2"/>
    <property type="match status" value="1"/>
</dbReference>
<comment type="function">
    <text evidence="9">Confers DNA tethering and processivity to DNA polymerases and other proteins. Acts as a clamp, forming a ring around DNA (a reaction catalyzed by the clamp-loading complex) which diffuses in an ATP-independent manner freely and bidirectionally along dsDNA. Initially characterized for its ability to contact the catalytic subunit of DNA polymerase III (Pol III), a complex, multichain enzyme responsible for most of the replicative synthesis in bacteria; Pol III exhibits 3'-5' exonuclease proofreading activity. The beta chain is required for initiation of replication as well as for processivity of DNA replication.</text>
</comment>
<feature type="domain" description="DNA polymerase III beta sliding clamp central" evidence="11">
    <location>
        <begin position="128"/>
        <end position="243"/>
    </location>
</feature>
<evidence type="ECO:0000256" key="7">
    <source>
        <dbReference type="ARBA" id="ARBA00022932"/>
    </source>
</evidence>
<dbReference type="PIRSF" id="PIRSF000804">
    <property type="entry name" value="DNA_pol_III_b"/>
    <property type="match status" value="1"/>
</dbReference>
<dbReference type="InterPro" id="IPR022637">
    <property type="entry name" value="DNA_polIII_beta_cen"/>
</dbReference>
<dbReference type="SMART" id="SM00480">
    <property type="entry name" value="POL3Bc"/>
    <property type="match status" value="1"/>
</dbReference>
<dbReference type="GO" id="GO:0008408">
    <property type="term" value="F:3'-5' exonuclease activity"/>
    <property type="evidence" value="ECO:0007669"/>
    <property type="project" value="InterPro"/>
</dbReference>
<dbReference type="GO" id="GO:0003887">
    <property type="term" value="F:DNA-directed DNA polymerase activity"/>
    <property type="evidence" value="ECO:0007669"/>
    <property type="project" value="UniProtKB-UniRule"/>
</dbReference>
<dbReference type="Pfam" id="PF00712">
    <property type="entry name" value="DNA_pol3_beta"/>
    <property type="match status" value="1"/>
</dbReference>
<keyword evidence="7 9" id="KW-0239">DNA-directed DNA polymerase</keyword>
<dbReference type="STRING" id="1797197.A2Y75_10870"/>
<comment type="subunit">
    <text evidence="9">Forms a ring-shaped head-to-tail homodimer around DNA.</text>
</comment>
<dbReference type="GO" id="GO:0009360">
    <property type="term" value="C:DNA polymerase III complex"/>
    <property type="evidence" value="ECO:0007669"/>
    <property type="project" value="InterPro"/>
</dbReference>
<dbReference type="Gene3D" id="3.70.10.10">
    <property type="match status" value="1"/>
</dbReference>
<dbReference type="AlphaFoldDB" id="A0A1F2WRC0"/>
<evidence type="ECO:0000256" key="8">
    <source>
        <dbReference type="ARBA" id="ARBA00023125"/>
    </source>
</evidence>
<feature type="domain" description="DNA polymerase III beta sliding clamp N-terminal" evidence="10">
    <location>
        <begin position="1"/>
        <end position="117"/>
    </location>
</feature>
<dbReference type="InterPro" id="IPR046938">
    <property type="entry name" value="DNA_clamp_sf"/>
</dbReference>
<dbReference type="PANTHER" id="PTHR30478:SF0">
    <property type="entry name" value="BETA SLIDING CLAMP"/>
    <property type="match status" value="1"/>
</dbReference>
<comment type="caution">
    <text evidence="13">The sequence shown here is derived from an EMBL/GenBank/DDBJ whole genome shotgun (WGS) entry which is preliminary data.</text>
</comment>
<keyword evidence="5 9" id="KW-0548">Nucleotidyltransferase</keyword>
<evidence type="ECO:0000256" key="1">
    <source>
        <dbReference type="ARBA" id="ARBA00004496"/>
    </source>
</evidence>
<dbReference type="Pfam" id="PF02768">
    <property type="entry name" value="DNA_pol3_beta_3"/>
    <property type="match status" value="1"/>
</dbReference>
<keyword evidence="3 9" id="KW-0963">Cytoplasm</keyword>
<evidence type="ECO:0000259" key="12">
    <source>
        <dbReference type="Pfam" id="PF02768"/>
    </source>
</evidence>
<dbReference type="GO" id="GO:0005737">
    <property type="term" value="C:cytoplasm"/>
    <property type="evidence" value="ECO:0007669"/>
    <property type="project" value="UniProtKB-SubCell"/>
</dbReference>
<accession>A0A1F2WRC0</accession>
<dbReference type="PANTHER" id="PTHR30478">
    <property type="entry name" value="DNA POLYMERASE III SUBUNIT BETA"/>
    <property type="match status" value="1"/>
</dbReference>
<evidence type="ECO:0000256" key="3">
    <source>
        <dbReference type="ARBA" id="ARBA00022490"/>
    </source>
</evidence>
<dbReference type="GO" id="GO:0003677">
    <property type="term" value="F:DNA binding"/>
    <property type="evidence" value="ECO:0007669"/>
    <property type="project" value="UniProtKB-UniRule"/>
</dbReference>